<dbReference type="Proteomes" id="UP000524404">
    <property type="component" value="Unassembled WGS sequence"/>
</dbReference>
<dbReference type="Gene3D" id="2.60.40.10">
    <property type="entry name" value="Immunoglobulins"/>
    <property type="match status" value="2"/>
</dbReference>
<comment type="caution">
    <text evidence="1">The sequence shown here is derived from an EMBL/GenBank/DDBJ whole genome shotgun (WGS) entry which is preliminary data.</text>
</comment>
<evidence type="ECO:0000313" key="1">
    <source>
        <dbReference type="EMBL" id="MBB6005501.1"/>
    </source>
</evidence>
<accession>A0A841F134</accession>
<dbReference type="RefSeq" id="WP_184137380.1">
    <property type="nucleotide sequence ID" value="NZ_JACHKT010000047.1"/>
</dbReference>
<protein>
    <recommendedName>
        <fullName evidence="3">Fibronectin type-III domain-containing protein</fullName>
    </recommendedName>
</protein>
<organism evidence="1 2">
    <name type="scientific">Arcicella rosea</name>
    <dbReference type="NCBI Taxonomy" id="502909"/>
    <lineage>
        <taxon>Bacteria</taxon>
        <taxon>Pseudomonadati</taxon>
        <taxon>Bacteroidota</taxon>
        <taxon>Cytophagia</taxon>
        <taxon>Cytophagales</taxon>
        <taxon>Flectobacillaceae</taxon>
        <taxon>Arcicella</taxon>
    </lineage>
</organism>
<reference evidence="1 2" key="1">
    <citation type="submission" date="2020-08" db="EMBL/GenBank/DDBJ databases">
        <title>Functional genomics of gut bacteria from endangered species of beetles.</title>
        <authorList>
            <person name="Carlos-Shanley C."/>
        </authorList>
    </citation>
    <scope>NUCLEOTIDE SEQUENCE [LARGE SCALE GENOMIC DNA]</scope>
    <source>
        <strain evidence="1 2">S00070</strain>
    </source>
</reference>
<sequence length="829" mass="93447">MKKNIYIIIFFLSIGIMNTFGQTKPTKIKISGRALQSNAILLRWSPDSSVLWTLGNAYGYKLTRTTVKRNGLMLSTPENKKTYNIKISPEADWKTKVLDPNDNTKTNDSTYHIMMAGVLFGEVDYSDTASTAIANKVKIVNDPKITNVAQESLEEKYDMAMLTADLKFSVAKMAALGLSDLTTLNNEVYRYKIEIDAPQSELTTKNITVSADSIDIGAVDYFVYPKLPKLTPKLNYRSIELKWQIKNKNRNYSLEQYYVGYSILKTSNKTLPLTQYQTLNKQLLVSVTDGDTIRMNYIDSDTTLKTGQKKYYLLKGKSIFDEEVVTLDSLTEVIYTEKANYFPRIVSLNSNSTIGNYTVKWEFLPPVVGYNIASISNGDTLYNNIRDTLKIPVSQYIIKKSNTFDGVFTNLITVSGTLDSASITQINKTSYIKVVAVSPTYGEIESVPILIQPKDDVPPQKPIVVNGIVTKDNLTSKQIVKVTWKRNDKIYSSDSDVAGYRVFKANRLNPSGKTEEPSQITDMIHVWRYNSDSLTVSFIDTLDVKALSLNPKVYYKVQAFDKRDNHSILSDSVVISNPNKAKPSAPVFKSYQITKDGIKLTWIRSNDNTTPTKHILVRLETPFQSIKVSPLNGLTFNLPKDSTYIDKTVYGDTQYAYFICAIEDADTVLSNPLIIDVPGSILETSVQLDLKVNASRINNRIELKWTVTNEKQMSQFEIYRGVGSNQTSSWKIVNGDDLFTYDQDPKANVQYKYSIRGIFEDGTATKWQSVQLIFPAACEKDVIIIRKSAILTNTLDEACEEIELKPGFDTRNTATNQKIEYKTKLSGQN</sequence>
<proteinExistence type="predicted"/>
<keyword evidence="2" id="KW-1185">Reference proteome</keyword>
<dbReference type="EMBL" id="JACHKT010000047">
    <property type="protein sequence ID" value="MBB6005501.1"/>
    <property type="molecule type" value="Genomic_DNA"/>
</dbReference>
<evidence type="ECO:0000313" key="2">
    <source>
        <dbReference type="Proteomes" id="UP000524404"/>
    </source>
</evidence>
<dbReference type="InterPro" id="IPR013783">
    <property type="entry name" value="Ig-like_fold"/>
</dbReference>
<evidence type="ECO:0008006" key="3">
    <source>
        <dbReference type="Google" id="ProtNLM"/>
    </source>
</evidence>
<name>A0A841F134_9BACT</name>
<dbReference type="AlphaFoldDB" id="A0A841F134"/>
<gene>
    <name evidence="1" type="ORF">HNP25_004175</name>
</gene>